<name>A0AB33JFG1_9BACT</name>
<dbReference type="EMBL" id="AP035788">
    <property type="protein sequence ID" value="BFO79103.1"/>
    <property type="molecule type" value="Genomic_DNA"/>
</dbReference>
<protein>
    <submittedName>
        <fullName evidence="1">Uncharacterized protein</fullName>
    </submittedName>
</protein>
<reference evidence="1" key="1">
    <citation type="submission" date="2024-07" db="EMBL/GenBank/DDBJ databases">
        <title>Complete genome sequence of Prevotella sp. YM-2024 GTC17260.</title>
        <authorList>
            <person name="Hayashi M."/>
            <person name="Muto Y."/>
            <person name="Tanaka K."/>
            <person name="Niwa H."/>
        </authorList>
    </citation>
    <scope>NUCLEOTIDE SEQUENCE</scope>
    <source>
        <strain evidence="1">GTC17260</strain>
    </source>
</reference>
<evidence type="ECO:0000313" key="1">
    <source>
        <dbReference type="EMBL" id="BFO79103.1"/>
    </source>
</evidence>
<proteinExistence type="predicted"/>
<dbReference type="AlphaFoldDB" id="A0AB33JFG1"/>
<sequence>MKINNSNQGLSIKCGKTTNSFEELKTLCEKEADKLLKTMDFSIQSTISATFWTKDIPELICVGTFLKKESGEISYDLDFSQTTL</sequence>
<accession>A0AB33JFG1</accession>
<organism evidence="1">
    <name type="scientific">Prevotella sp. GTC17260</name>
    <dbReference type="NCBI Taxonomy" id="3236796"/>
    <lineage>
        <taxon>Bacteria</taxon>
        <taxon>Pseudomonadati</taxon>
        <taxon>Bacteroidota</taxon>
        <taxon>Bacteroidia</taxon>
        <taxon>Bacteroidales</taxon>
        <taxon>Prevotellaceae</taxon>
        <taxon>Prevotella</taxon>
    </lineage>
</organism>
<gene>
    <name evidence="1" type="ORF">GTC17260_17380</name>
</gene>